<name>A0ACB0KCM4_TRIPR</name>
<protein>
    <submittedName>
        <fullName evidence="1">Uncharacterized protein</fullName>
    </submittedName>
</protein>
<organism evidence="1 2">
    <name type="scientific">Trifolium pratense</name>
    <name type="common">Red clover</name>
    <dbReference type="NCBI Taxonomy" id="57577"/>
    <lineage>
        <taxon>Eukaryota</taxon>
        <taxon>Viridiplantae</taxon>
        <taxon>Streptophyta</taxon>
        <taxon>Embryophyta</taxon>
        <taxon>Tracheophyta</taxon>
        <taxon>Spermatophyta</taxon>
        <taxon>Magnoliopsida</taxon>
        <taxon>eudicotyledons</taxon>
        <taxon>Gunneridae</taxon>
        <taxon>Pentapetalae</taxon>
        <taxon>rosids</taxon>
        <taxon>fabids</taxon>
        <taxon>Fabales</taxon>
        <taxon>Fabaceae</taxon>
        <taxon>Papilionoideae</taxon>
        <taxon>50 kb inversion clade</taxon>
        <taxon>NPAAA clade</taxon>
        <taxon>Hologalegina</taxon>
        <taxon>IRL clade</taxon>
        <taxon>Trifolieae</taxon>
        <taxon>Trifolium</taxon>
    </lineage>
</organism>
<evidence type="ECO:0000313" key="2">
    <source>
        <dbReference type="Proteomes" id="UP001177021"/>
    </source>
</evidence>
<dbReference type="Proteomes" id="UP001177021">
    <property type="component" value="Unassembled WGS sequence"/>
</dbReference>
<comment type="caution">
    <text evidence="1">The sequence shown here is derived from an EMBL/GenBank/DDBJ whole genome shotgun (WGS) entry which is preliminary data.</text>
</comment>
<evidence type="ECO:0000313" key="1">
    <source>
        <dbReference type="EMBL" id="CAJ2654083.1"/>
    </source>
</evidence>
<accession>A0ACB0KCM4</accession>
<dbReference type="EMBL" id="CASHSV030000206">
    <property type="protein sequence ID" value="CAJ2654083.1"/>
    <property type="molecule type" value="Genomic_DNA"/>
</dbReference>
<gene>
    <name evidence="1" type="ORF">MILVUS5_LOCUS21312</name>
</gene>
<proteinExistence type="predicted"/>
<sequence length="79" mass="9021">MLNFVPKHFDDIIGTDGGVGLIKYNDEGQRLEYRWQILAMTDISGGFWSLRYGGILALHHGHHRQYCPYLVTVGICLEN</sequence>
<keyword evidence="2" id="KW-1185">Reference proteome</keyword>
<reference evidence="1" key="1">
    <citation type="submission" date="2023-10" db="EMBL/GenBank/DDBJ databases">
        <authorList>
            <person name="Rodriguez Cubillos JULIANA M."/>
            <person name="De Vega J."/>
        </authorList>
    </citation>
    <scope>NUCLEOTIDE SEQUENCE</scope>
</reference>